<keyword evidence="3" id="KW-1185">Reference proteome</keyword>
<reference evidence="2" key="2">
    <citation type="submission" date="2017-05" db="UniProtKB">
        <authorList>
            <consortium name="EnsemblMetazoa"/>
        </authorList>
    </citation>
    <scope>IDENTIFICATION</scope>
</reference>
<reference evidence="3" key="1">
    <citation type="journal article" date="2010" name="Nature">
        <title>The Amphimedon queenslandica genome and the evolution of animal complexity.</title>
        <authorList>
            <person name="Srivastava M."/>
            <person name="Simakov O."/>
            <person name="Chapman J."/>
            <person name="Fahey B."/>
            <person name="Gauthier M.E."/>
            <person name="Mitros T."/>
            <person name="Richards G.S."/>
            <person name="Conaco C."/>
            <person name="Dacre M."/>
            <person name="Hellsten U."/>
            <person name="Larroux C."/>
            <person name="Putnam N.H."/>
            <person name="Stanke M."/>
            <person name="Adamska M."/>
            <person name="Darling A."/>
            <person name="Degnan S.M."/>
            <person name="Oakley T.H."/>
            <person name="Plachetzki D.C."/>
            <person name="Zhai Y."/>
            <person name="Adamski M."/>
            <person name="Calcino A."/>
            <person name="Cummins S.F."/>
            <person name="Goodstein D.M."/>
            <person name="Harris C."/>
            <person name="Jackson D.J."/>
            <person name="Leys S.P."/>
            <person name="Shu S."/>
            <person name="Woodcroft B.J."/>
            <person name="Vervoort M."/>
            <person name="Kosik K.S."/>
            <person name="Manning G."/>
            <person name="Degnan B.M."/>
            <person name="Rokhsar D.S."/>
        </authorList>
    </citation>
    <scope>NUCLEOTIDE SEQUENCE [LARGE SCALE GENOMIC DNA]</scope>
</reference>
<proteinExistence type="predicted"/>
<evidence type="ECO:0000313" key="2">
    <source>
        <dbReference type="EnsemblMetazoa" id="Aqu2.1.40716_001"/>
    </source>
</evidence>
<dbReference type="EnsemblMetazoa" id="XM_020008842.1">
    <property type="protein sequence ID" value="XP_019864401.1"/>
    <property type="gene ID" value="LOC109593767"/>
</dbReference>
<dbReference type="InParanoid" id="A0A1X7VK31"/>
<sequence length="395" mass="44250">MARCFPSRCQPKKYISVRVELSFCEGMVVSYVDETGQEFRGALMSHETRAPALTGEVSNDNRSVIDHDHNYSKRSSLKCDDPLATRRKKTITPIPSSEPNYYMNSGIKSREIKSIPPHPMENASHCFVAVCKAPDQVLPYVPSHTRRAKLNALRVIETNHRKGHTKKEVMLNCKRRPKKPCNPKIQAVKMKPFSINIPKISIGTERDFTQDIPTNVSLNSDSEVETINSMIQDPAQQTEKELMDSNTSTAFVITRIEPRALFTDKLEESQEKDMPSCSSEMLEQEKDSAAQTEEMELVSSRSCIETPMILAEENKEPVTENLPSMIDTERTNEQNLNDSTSSNILETSAGAETSTIDDARPPEGASQQEMGILTHLITDIRNEASSNPICNETVN</sequence>
<accession>A0A1X7VK31</accession>
<dbReference type="EnsemblMetazoa" id="Aqu2.1.40716_001">
    <property type="protein sequence ID" value="Aqu2.1.40716_001"/>
    <property type="gene ID" value="Aqu2.1.40716"/>
</dbReference>
<dbReference type="Proteomes" id="UP000007879">
    <property type="component" value="Unassembled WGS sequence"/>
</dbReference>
<feature type="region of interest" description="Disordered" evidence="1">
    <location>
        <begin position="266"/>
        <end position="320"/>
    </location>
</feature>
<dbReference type="AlphaFoldDB" id="A0A1X7VK31"/>
<organism evidence="2">
    <name type="scientific">Amphimedon queenslandica</name>
    <name type="common">Sponge</name>
    <dbReference type="NCBI Taxonomy" id="400682"/>
    <lineage>
        <taxon>Eukaryota</taxon>
        <taxon>Metazoa</taxon>
        <taxon>Porifera</taxon>
        <taxon>Demospongiae</taxon>
        <taxon>Heteroscleromorpha</taxon>
        <taxon>Haplosclerida</taxon>
        <taxon>Niphatidae</taxon>
        <taxon>Amphimedon</taxon>
    </lineage>
</organism>
<protein>
    <submittedName>
        <fullName evidence="2">Uncharacterized protein</fullName>
    </submittedName>
</protein>
<gene>
    <name evidence="2" type="primary">109593767</name>
</gene>
<dbReference type="KEGG" id="aqu:109593767"/>
<evidence type="ECO:0000313" key="3">
    <source>
        <dbReference type="Proteomes" id="UP000007879"/>
    </source>
</evidence>
<evidence type="ECO:0000256" key="1">
    <source>
        <dbReference type="SAM" id="MobiDB-lite"/>
    </source>
</evidence>
<name>A0A1X7VK31_AMPQE</name>